<dbReference type="EMBL" id="AZFV01000011">
    <property type="protein sequence ID" value="KRM17277.1"/>
    <property type="molecule type" value="Genomic_DNA"/>
</dbReference>
<dbReference type="Proteomes" id="UP000051302">
    <property type="component" value="Unassembled WGS sequence"/>
</dbReference>
<organism evidence="1 2">
    <name type="scientific">Companilactobacillus nantensis DSM 16982</name>
    <dbReference type="NCBI Taxonomy" id="1423774"/>
    <lineage>
        <taxon>Bacteria</taxon>
        <taxon>Bacillati</taxon>
        <taxon>Bacillota</taxon>
        <taxon>Bacilli</taxon>
        <taxon>Lactobacillales</taxon>
        <taxon>Lactobacillaceae</taxon>
        <taxon>Companilactobacillus</taxon>
    </lineage>
</organism>
<sequence length="152" mass="17462">MGAVLMGLFPELNEEETLKNVKYYFEHEFPRLKARSHMNISSLQSPSFDTVGTSGSARNTQEDKIMGQLWAMDLVKATYKVVRNCPDDHKFRTILEKCFLYGKGNTGALDAVNYETSRYFECKRAAMLYFADAFSDYYQMEVNMIKTEKSGV</sequence>
<proteinExistence type="predicted"/>
<gene>
    <name evidence="1" type="ORF">FD31_GL000356</name>
</gene>
<dbReference type="PATRIC" id="fig|1423774.3.peg.366"/>
<evidence type="ECO:0000313" key="1">
    <source>
        <dbReference type="EMBL" id="KRM17277.1"/>
    </source>
</evidence>
<comment type="caution">
    <text evidence="1">The sequence shown here is derived from an EMBL/GenBank/DDBJ whole genome shotgun (WGS) entry which is preliminary data.</text>
</comment>
<dbReference type="AlphaFoldDB" id="A0A0R1WI53"/>
<protein>
    <submittedName>
        <fullName evidence="1">Uncharacterized protein</fullName>
    </submittedName>
</protein>
<name>A0A0R1WI53_9LACO</name>
<keyword evidence="2" id="KW-1185">Reference proteome</keyword>
<dbReference type="NCBIfam" id="TIGR01637">
    <property type="entry name" value="phage_arpU"/>
    <property type="match status" value="1"/>
</dbReference>
<dbReference type="InterPro" id="IPR006524">
    <property type="entry name" value="ArpU-like"/>
</dbReference>
<evidence type="ECO:0000313" key="2">
    <source>
        <dbReference type="Proteomes" id="UP000051302"/>
    </source>
</evidence>
<reference evidence="1 2" key="1">
    <citation type="journal article" date="2015" name="Genome Announc.">
        <title>Expanding the biotechnology potential of lactobacilli through comparative genomics of 213 strains and associated genera.</title>
        <authorList>
            <person name="Sun Z."/>
            <person name="Harris H.M."/>
            <person name="McCann A."/>
            <person name="Guo C."/>
            <person name="Argimon S."/>
            <person name="Zhang W."/>
            <person name="Yang X."/>
            <person name="Jeffery I.B."/>
            <person name="Cooney J.C."/>
            <person name="Kagawa T.F."/>
            <person name="Liu W."/>
            <person name="Song Y."/>
            <person name="Salvetti E."/>
            <person name="Wrobel A."/>
            <person name="Rasinkangas P."/>
            <person name="Parkhill J."/>
            <person name="Rea M.C."/>
            <person name="O'Sullivan O."/>
            <person name="Ritari J."/>
            <person name="Douillard F.P."/>
            <person name="Paul Ross R."/>
            <person name="Yang R."/>
            <person name="Briner A.E."/>
            <person name="Felis G.E."/>
            <person name="de Vos W.M."/>
            <person name="Barrangou R."/>
            <person name="Klaenhammer T.R."/>
            <person name="Caufield P.W."/>
            <person name="Cui Y."/>
            <person name="Zhang H."/>
            <person name="O'Toole P.W."/>
        </authorList>
    </citation>
    <scope>NUCLEOTIDE SEQUENCE [LARGE SCALE GENOMIC DNA]</scope>
    <source>
        <strain evidence="1 2">DSM 16982</strain>
    </source>
</reference>
<accession>A0A0R1WI53</accession>